<dbReference type="EMBL" id="JARBHB010000001">
    <property type="protein sequence ID" value="KAJ8896424.1"/>
    <property type="molecule type" value="Genomic_DNA"/>
</dbReference>
<reference evidence="1 2" key="1">
    <citation type="submission" date="2023-02" db="EMBL/GenBank/DDBJ databases">
        <title>LHISI_Scaffold_Assembly.</title>
        <authorList>
            <person name="Stuart O.P."/>
            <person name="Cleave R."/>
            <person name="Magrath M.J.L."/>
            <person name="Mikheyev A.S."/>
        </authorList>
    </citation>
    <scope>NUCLEOTIDE SEQUENCE [LARGE SCALE GENOMIC DNA]</scope>
    <source>
        <strain evidence="1">Daus_M_001</strain>
        <tissue evidence="1">Leg muscle</tissue>
    </source>
</reference>
<keyword evidence="2" id="KW-1185">Reference proteome</keyword>
<name>A0ABQ9IJN2_9NEOP</name>
<comment type="caution">
    <text evidence="1">The sequence shown here is derived from an EMBL/GenBank/DDBJ whole genome shotgun (WGS) entry which is preliminary data.</text>
</comment>
<evidence type="ECO:0000313" key="2">
    <source>
        <dbReference type="Proteomes" id="UP001159363"/>
    </source>
</evidence>
<sequence length="110" mass="11982">MLVLQVGKDIIDGNLQSALVQFANVVKEGIGKYVHVSVVIVGFIPQNESRKTGKERREEKKIMAADPAAAILLRLDCSENRMQRAGVLAGKALLDPAQGKLFQAPWQDLG</sequence>
<evidence type="ECO:0000313" key="1">
    <source>
        <dbReference type="EMBL" id="KAJ8896424.1"/>
    </source>
</evidence>
<accession>A0ABQ9IJN2</accession>
<proteinExistence type="predicted"/>
<organism evidence="1 2">
    <name type="scientific">Dryococelus australis</name>
    <dbReference type="NCBI Taxonomy" id="614101"/>
    <lineage>
        <taxon>Eukaryota</taxon>
        <taxon>Metazoa</taxon>
        <taxon>Ecdysozoa</taxon>
        <taxon>Arthropoda</taxon>
        <taxon>Hexapoda</taxon>
        <taxon>Insecta</taxon>
        <taxon>Pterygota</taxon>
        <taxon>Neoptera</taxon>
        <taxon>Polyneoptera</taxon>
        <taxon>Phasmatodea</taxon>
        <taxon>Verophasmatodea</taxon>
        <taxon>Anareolatae</taxon>
        <taxon>Phasmatidae</taxon>
        <taxon>Eurycanthinae</taxon>
        <taxon>Dryococelus</taxon>
    </lineage>
</organism>
<gene>
    <name evidence="1" type="ORF">PR048_001768</name>
</gene>
<protein>
    <submittedName>
        <fullName evidence="1">Uncharacterized protein</fullName>
    </submittedName>
</protein>
<dbReference type="Proteomes" id="UP001159363">
    <property type="component" value="Chromosome 1"/>
</dbReference>